<evidence type="ECO:0000313" key="3">
    <source>
        <dbReference type="EMBL" id="SFO92708.1"/>
    </source>
</evidence>
<dbReference type="Pfam" id="PF00085">
    <property type="entry name" value="Thioredoxin"/>
    <property type="match status" value="1"/>
</dbReference>
<dbReference type="OrthoDB" id="2864505at2"/>
<evidence type="ECO:0000259" key="2">
    <source>
        <dbReference type="Pfam" id="PF00085"/>
    </source>
</evidence>
<accession>A0A1I5L672</accession>
<dbReference type="STRING" id="1884432.SAMN05518683_101115"/>
<feature type="chain" id="PRO_5011521848" evidence="1">
    <location>
        <begin position="24"/>
        <end position="135"/>
    </location>
</feature>
<gene>
    <name evidence="3" type="ORF">SAMN05518683_101115</name>
</gene>
<dbReference type="AlphaFoldDB" id="A0A1I5L672"/>
<dbReference type="InterPro" id="IPR013766">
    <property type="entry name" value="Thioredoxin_domain"/>
</dbReference>
<dbReference type="RefSeq" id="WP_093334701.1">
    <property type="nucleotide sequence ID" value="NZ_FOXD01000001.1"/>
</dbReference>
<dbReference type="InterPro" id="IPR036249">
    <property type="entry name" value="Thioredoxin-like_sf"/>
</dbReference>
<feature type="signal peptide" evidence="1">
    <location>
        <begin position="1"/>
        <end position="23"/>
    </location>
</feature>
<sequence length="135" mass="14867">MPGHTQRLLAAVICLMLPLTACAAQSQPAAIQELHAETSVLLFSDDNNLQAERPFYRALLTKSNNCSADKMDIKVISSKDEDMAQYFGVSSYPSLYVMKGAEQSGKYEGAMNKTDIETFLNGHVVCEQMKEQKGV</sequence>
<dbReference type="Gene3D" id="3.40.30.10">
    <property type="entry name" value="Glutaredoxin"/>
    <property type="match status" value="1"/>
</dbReference>
<proteinExistence type="predicted"/>
<dbReference type="EMBL" id="FOXD01000001">
    <property type="protein sequence ID" value="SFO92708.1"/>
    <property type="molecule type" value="Genomic_DNA"/>
</dbReference>
<dbReference type="Proteomes" id="UP000198892">
    <property type="component" value="Unassembled WGS sequence"/>
</dbReference>
<evidence type="ECO:0000313" key="4">
    <source>
        <dbReference type="Proteomes" id="UP000198892"/>
    </source>
</evidence>
<reference evidence="4" key="1">
    <citation type="submission" date="2016-10" db="EMBL/GenBank/DDBJ databases">
        <authorList>
            <person name="Varghese N."/>
            <person name="Submissions S."/>
        </authorList>
    </citation>
    <scope>NUCLEOTIDE SEQUENCE [LARGE SCALE GENOMIC DNA]</scope>
    <source>
        <strain evidence="4">S7</strain>
    </source>
</reference>
<organism evidence="3 4">
    <name type="scientific">Salibacterium halotolerans</name>
    <dbReference type="NCBI Taxonomy" id="1884432"/>
    <lineage>
        <taxon>Bacteria</taxon>
        <taxon>Bacillati</taxon>
        <taxon>Bacillota</taxon>
        <taxon>Bacilli</taxon>
        <taxon>Bacillales</taxon>
        <taxon>Bacillaceae</taxon>
    </lineage>
</organism>
<feature type="domain" description="Thioredoxin" evidence="2">
    <location>
        <begin position="54"/>
        <end position="121"/>
    </location>
</feature>
<evidence type="ECO:0000256" key="1">
    <source>
        <dbReference type="SAM" id="SignalP"/>
    </source>
</evidence>
<name>A0A1I5L672_9BACI</name>
<keyword evidence="1" id="KW-0732">Signal</keyword>
<keyword evidence="4" id="KW-1185">Reference proteome</keyword>
<dbReference type="SUPFAM" id="SSF52833">
    <property type="entry name" value="Thioredoxin-like"/>
    <property type="match status" value="1"/>
</dbReference>
<dbReference type="CDD" id="cd02947">
    <property type="entry name" value="TRX_family"/>
    <property type="match status" value="1"/>
</dbReference>
<protein>
    <submittedName>
        <fullName evidence="3">Thioredoxin</fullName>
    </submittedName>
</protein>